<dbReference type="GO" id="GO:0008237">
    <property type="term" value="F:metallopeptidase activity"/>
    <property type="evidence" value="ECO:0007669"/>
    <property type="project" value="UniProtKB-KW"/>
</dbReference>
<keyword evidence="9" id="KW-0482">Metalloprotease</keyword>
<keyword evidence="6" id="KW-0645">Protease</keyword>
<evidence type="ECO:0000256" key="2">
    <source>
        <dbReference type="ARBA" id="ARBA00001946"/>
    </source>
</evidence>
<comment type="cofactor">
    <cofactor evidence="3">
        <name>Zn(2+)</name>
        <dbReference type="ChEBI" id="CHEBI:29105"/>
    </cofactor>
</comment>
<dbReference type="Pfam" id="PF02073">
    <property type="entry name" value="Peptidase_M29"/>
    <property type="match status" value="1"/>
</dbReference>
<keyword evidence="5 10" id="KW-0031">Aminopeptidase</keyword>
<dbReference type="Gene3D" id="3.40.1830.10">
    <property type="entry name" value="Thermophilic metalloprotease (M29)"/>
    <property type="match status" value="1"/>
</dbReference>
<evidence type="ECO:0000256" key="8">
    <source>
        <dbReference type="ARBA" id="ARBA00022801"/>
    </source>
</evidence>
<dbReference type="SUPFAM" id="SSF144052">
    <property type="entry name" value="Thermophilic metalloprotease-like"/>
    <property type="match status" value="1"/>
</dbReference>
<keyword evidence="8" id="KW-0378">Hydrolase</keyword>
<evidence type="ECO:0000256" key="4">
    <source>
        <dbReference type="ARBA" id="ARBA00008236"/>
    </source>
</evidence>
<accession>A0A7X2T3D7</accession>
<evidence type="ECO:0000256" key="5">
    <source>
        <dbReference type="ARBA" id="ARBA00022438"/>
    </source>
</evidence>
<dbReference type="RefSeq" id="WP_154459811.1">
    <property type="nucleotide sequence ID" value="NZ_VUMM01000005.1"/>
</dbReference>
<dbReference type="GO" id="GO:0006508">
    <property type="term" value="P:proteolysis"/>
    <property type="evidence" value="ECO:0007669"/>
    <property type="project" value="UniProtKB-KW"/>
</dbReference>
<comment type="caution">
    <text evidence="10">The sequence shown here is derived from an EMBL/GenBank/DDBJ whole genome shotgun (WGS) entry which is preliminary data.</text>
</comment>
<dbReference type="GO" id="GO:0046872">
    <property type="term" value="F:metal ion binding"/>
    <property type="evidence" value="ECO:0007669"/>
    <property type="project" value="UniProtKB-KW"/>
</dbReference>
<protein>
    <submittedName>
        <fullName evidence="10">Aminopeptidase</fullName>
    </submittedName>
</protein>
<gene>
    <name evidence="10" type="ORF">FYJ50_04275</name>
</gene>
<comment type="similarity">
    <text evidence="4">Belongs to the peptidase M29 family.</text>
</comment>
<dbReference type="EMBL" id="VUMM01000005">
    <property type="protein sequence ID" value="MSS01325.1"/>
    <property type="molecule type" value="Genomic_DNA"/>
</dbReference>
<dbReference type="InterPro" id="IPR052170">
    <property type="entry name" value="M29_Exopeptidase"/>
</dbReference>
<proteinExistence type="inferred from homology"/>
<keyword evidence="11" id="KW-1185">Reference proteome</keyword>
<dbReference type="InterPro" id="IPR000787">
    <property type="entry name" value="Peptidase_M29"/>
</dbReference>
<evidence type="ECO:0000256" key="6">
    <source>
        <dbReference type="ARBA" id="ARBA00022670"/>
    </source>
</evidence>
<evidence type="ECO:0000256" key="3">
    <source>
        <dbReference type="ARBA" id="ARBA00001947"/>
    </source>
</evidence>
<dbReference type="PANTHER" id="PTHR34448">
    <property type="entry name" value="AMINOPEPTIDASE"/>
    <property type="match status" value="1"/>
</dbReference>
<dbReference type="PANTHER" id="PTHR34448:SF3">
    <property type="entry name" value="AMINOPEPTIDASE AMPS"/>
    <property type="match status" value="1"/>
</dbReference>
<dbReference type="Proteomes" id="UP000470082">
    <property type="component" value="Unassembled WGS sequence"/>
</dbReference>
<dbReference type="GO" id="GO:0004177">
    <property type="term" value="F:aminopeptidase activity"/>
    <property type="evidence" value="ECO:0007669"/>
    <property type="project" value="UniProtKB-KW"/>
</dbReference>
<evidence type="ECO:0000256" key="7">
    <source>
        <dbReference type="ARBA" id="ARBA00022723"/>
    </source>
</evidence>
<reference evidence="10 11" key="1">
    <citation type="submission" date="2019-08" db="EMBL/GenBank/DDBJ databases">
        <title>In-depth cultivation of the pig gut microbiome towards novel bacterial diversity and tailored functional studies.</title>
        <authorList>
            <person name="Wylensek D."/>
            <person name="Hitch T.C.A."/>
            <person name="Clavel T."/>
        </authorList>
    </citation>
    <scope>NUCLEOTIDE SEQUENCE [LARGE SCALE GENOMIC DNA]</scope>
    <source>
        <strain evidence="10 11">LKV-178-WT-2G</strain>
    </source>
</reference>
<keyword evidence="7" id="KW-0479">Metal-binding</keyword>
<comment type="cofactor">
    <cofactor evidence="2">
        <name>Mg(2+)</name>
        <dbReference type="ChEBI" id="CHEBI:18420"/>
    </cofactor>
</comment>
<dbReference type="PRINTS" id="PR00919">
    <property type="entry name" value="THERMOPTASE"/>
</dbReference>
<comment type="cofactor">
    <cofactor evidence="1">
        <name>Co(2+)</name>
        <dbReference type="ChEBI" id="CHEBI:48828"/>
    </cofactor>
</comment>
<sequence length="406" mass="46639">MKLKQYAKLIVESGLNVQPHQIVVIQAPIEAYELVRYISEYAFKRQCEDVIIRYSDEIVEHTRFTYRSVEQWEHYPEHEALMYNMTARQNACYLFLTGEDPELMKDIDAKKIAAFSKAKNEATKECRDGRMFMKNSWCIAAVATQKWAEKVYPKEKNPKEKLWDSIFSICRINENAISNWENHKHSFEHKMNLLNSMQIQSLHYTNSIGTDFKIDLCENYLFEGGGSTLKNGIYYFPNIPTEELFTSPERTSANGKLVASMPLCYNGNLIEDFWFEFKDGKVTDFGAKTGKDILQSILNIDENARYLGEVALVPYDSPISQTNTLFYETLFDENAACHFALGSSFAECIKDGLTMTKEQLMEKGLNDSLTHVDFMIGTKDLKIVATCKNGNEVTIFEDGNFSSIFK</sequence>
<name>A0A7X2T3D7_9FIRM</name>
<evidence type="ECO:0000313" key="11">
    <source>
        <dbReference type="Proteomes" id="UP000470082"/>
    </source>
</evidence>
<evidence type="ECO:0000256" key="9">
    <source>
        <dbReference type="ARBA" id="ARBA00023049"/>
    </source>
</evidence>
<dbReference type="AlphaFoldDB" id="A0A7X2T3D7"/>
<evidence type="ECO:0000313" key="10">
    <source>
        <dbReference type="EMBL" id="MSS01325.1"/>
    </source>
</evidence>
<dbReference type="InterPro" id="IPR035097">
    <property type="entry name" value="M29_N-terminal"/>
</dbReference>
<evidence type="ECO:0000256" key="1">
    <source>
        <dbReference type="ARBA" id="ARBA00001941"/>
    </source>
</evidence>
<organism evidence="10 11">
    <name type="scientific">Floccifex porci</name>
    <dbReference type="NCBI Taxonomy" id="2606629"/>
    <lineage>
        <taxon>Bacteria</taxon>
        <taxon>Bacillati</taxon>
        <taxon>Bacillota</taxon>
        <taxon>Erysipelotrichia</taxon>
        <taxon>Erysipelotrichales</taxon>
        <taxon>Erysipelotrichaceae</taxon>
        <taxon>Floccifex</taxon>
    </lineage>
</organism>